<reference evidence="9 10" key="1">
    <citation type="submission" date="2015-12" db="EMBL/GenBank/DDBJ databases">
        <title>The genome of Folsomia candida.</title>
        <authorList>
            <person name="Faddeeva A."/>
            <person name="Derks M.F."/>
            <person name="Anvar Y."/>
            <person name="Smit S."/>
            <person name="Van Straalen N."/>
            <person name="Roelofs D."/>
        </authorList>
    </citation>
    <scope>NUCLEOTIDE SEQUENCE [LARGE SCALE GENOMIC DNA]</scope>
    <source>
        <strain evidence="9 10">VU population</strain>
        <tissue evidence="9">Whole body</tissue>
    </source>
</reference>
<dbReference type="GO" id="GO:0006826">
    <property type="term" value="P:iron ion transport"/>
    <property type="evidence" value="ECO:0007669"/>
    <property type="project" value="InterPro"/>
</dbReference>
<name>A0A226DKK9_FOLCA</name>
<evidence type="ECO:0000256" key="1">
    <source>
        <dbReference type="ARBA" id="ARBA00007513"/>
    </source>
</evidence>
<dbReference type="OrthoDB" id="6363126at2759"/>
<feature type="binding site" evidence="5">
    <location>
        <position position="148"/>
    </location>
    <ligand>
        <name>Fe cation</name>
        <dbReference type="ChEBI" id="CHEBI:24875"/>
        <label>1</label>
    </ligand>
</feature>
<dbReference type="InterPro" id="IPR009078">
    <property type="entry name" value="Ferritin-like_SF"/>
</dbReference>
<feature type="domain" description="Ferritin-like diiron" evidence="8">
    <location>
        <begin position="49"/>
        <end position="208"/>
    </location>
</feature>
<evidence type="ECO:0000313" key="10">
    <source>
        <dbReference type="Proteomes" id="UP000198287"/>
    </source>
</evidence>
<keyword evidence="2 6" id="KW-0409">Iron storage</keyword>
<comment type="caution">
    <text evidence="9">The sequence shown here is derived from an EMBL/GenBank/DDBJ whole genome shotgun (WGS) entry which is preliminary data.</text>
</comment>
<dbReference type="STRING" id="158441.A0A226DKK9"/>
<keyword evidence="3 5" id="KW-0479">Metal-binding</keyword>
<dbReference type="EMBL" id="LNIX01000017">
    <property type="protein sequence ID" value="OXA45729.1"/>
    <property type="molecule type" value="Genomic_DNA"/>
</dbReference>
<evidence type="ECO:0000256" key="2">
    <source>
        <dbReference type="ARBA" id="ARBA00022434"/>
    </source>
</evidence>
<keyword evidence="10" id="KW-1185">Reference proteome</keyword>
<dbReference type="InterPro" id="IPR001519">
    <property type="entry name" value="Ferritin"/>
</dbReference>
<dbReference type="PROSITE" id="PS50905">
    <property type="entry name" value="FERRITIN_LIKE"/>
    <property type="match status" value="1"/>
</dbReference>
<comment type="similarity">
    <text evidence="1 6">Belongs to the ferritin family.</text>
</comment>
<sequence length="227" mass="26021">MKFYALVGLCLVWWAPSTLAATPCYDTIHASCGTEEFSAYDAASCTAEWGAFPRLGNDTNRLIALHIKHSMQYLLTANYFNEWNVNRPGFHAFFSKLADEEWNSAIDIMTHMLKRGGRLDDNFKLELPKNFENRQNEVESLAWALDLEKEMALQTLHLAYNSNHVPKEMQNLPRDAEFADFLAERLNAITVLRIKHMSNYVNILGQIMGSGMDKAYAMFTFDHEILK</sequence>
<dbReference type="GO" id="GO:0008198">
    <property type="term" value="F:ferrous iron binding"/>
    <property type="evidence" value="ECO:0007669"/>
    <property type="project" value="TreeGrafter"/>
</dbReference>
<evidence type="ECO:0000256" key="7">
    <source>
        <dbReference type="SAM" id="SignalP"/>
    </source>
</evidence>
<keyword evidence="4 5" id="KW-0408">Iron</keyword>
<dbReference type="PANTHER" id="PTHR11431:SF51">
    <property type="entry name" value="FERRITIN"/>
    <property type="match status" value="1"/>
</dbReference>
<feature type="chain" id="PRO_5012804817" description="Ferritin" evidence="7">
    <location>
        <begin position="21"/>
        <end position="227"/>
    </location>
</feature>
<dbReference type="InterPro" id="IPR008331">
    <property type="entry name" value="Ferritin_DPS_dom"/>
</dbReference>
<dbReference type="PANTHER" id="PTHR11431">
    <property type="entry name" value="FERRITIN"/>
    <property type="match status" value="1"/>
</dbReference>
<protein>
    <recommendedName>
        <fullName evidence="6">Ferritin</fullName>
    </recommendedName>
</protein>
<dbReference type="InterPro" id="IPR012347">
    <property type="entry name" value="Ferritin-like"/>
</dbReference>
<evidence type="ECO:0000256" key="4">
    <source>
        <dbReference type="ARBA" id="ARBA00023004"/>
    </source>
</evidence>
<comment type="function">
    <text evidence="6">Stores iron in a soluble, non-toxic, readily available form. Important for iron homeostasis. Iron is taken up in the ferrous form and deposited as ferric hydroxides after oxidation.</text>
</comment>
<evidence type="ECO:0000256" key="3">
    <source>
        <dbReference type="ARBA" id="ARBA00022723"/>
    </source>
</evidence>
<evidence type="ECO:0000256" key="5">
    <source>
        <dbReference type="PIRSR" id="PIRSR601519-1"/>
    </source>
</evidence>
<dbReference type="Gene3D" id="1.20.1260.10">
    <property type="match status" value="1"/>
</dbReference>
<feature type="binding site" evidence="5">
    <location>
        <position position="101"/>
    </location>
    <ligand>
        <name>Fe cation</name>
        <dbReference type="ChEBI" id="CHEBI:24875"/>
        <label>1</label>
    </ligand>
</feature>
<dbReference type="OMA" id="IDSACHA"/>
<gene>
    <name evidence="9" type="ORF">Fcan01_19557</name>
</gene>
<dbReference type="GO" id="GO:0005737">
    <property type="term" value="C:cytoplasm"/>
    <property type="evidence" value="ECO:0007669"/>
    <property type="project" value="TreeGrafter"/>
</dbReference>
<dbReference type="GO" id="GO:0006879">
    <property type="term" value="P:intracellular iron ion homeostasis"/>
    <property type="evidence" value="ECO:0007669"/>
    <property type="project" value="UniProtKB-KW"/>
</dbReference>
<dbReference type="SUPFAM" id="SSF47240">
    <property type="entry name" value="Ferritin-like"/>
    <property type="match status" value="1"/>
</dbReference>
<dbReference type="AlphaFoldDB" id="A0A226DKK9"/>
<dbReference type="InterPro" id="IPR009040">
    <property type="entry name" value="Ferritin-like_diiron"/>
</dbReference>
<dbReference type="Proteomes" id="UP000198287">
    <property type="component" value="Unassembled WGS sequence"/>
</dbReference>
<evidence type="ECO:0000313" key="9">
    <source>
        <dbReference type="EMBL" id="OXA45729.1"/>
    </source>
</evidence>
<keyword evidence="7" id="KW-0732">Signal</keyword>
<accession>A0A226DKK9</accession>
<dbReference type="GO" id="GO:0008199">
    <property type="term" value="F:ferric iron binding"/>
    <property type="evidence" value="ECO:0007669"/>
    <property type="project" value="InterPro"/>
</dbReference>
<evidence type="ECO:0000256" key="6">
    <source>
        <dbReference type="RuleBase" id="RU361145"/>
    </source>
</evidence>
<proteinExistence type="inferred from homology"/>
<dbReference type="Pfam" id="PF00210">
    <property type="entry name" value="Ferritin"/>
    <property type="match status" value="1"/>
</dbReference>
<evidence type="ECO:0000259" key="8">
    <source>
        <dbReference type="PROSITE" id="PS50905"/>
    </source>
</evidence>
<feature type="signal peptide" evidence="7">
    <location>
        <begin position="1"/>
        <end position="20"/>
    </location>
</feature>
<organism evidence="9 10">
    <name type="scientific">Folsomia candida</name>
    <name type="common">Springtail</name>
    <dbReference type="NCBI Taxonomy" id="158441"/>
    <lineage>
        <taxon>Eukaryota</taxon>
        <taxon>Metazoa</taxon>
        <taxon>Ecdysozoa</taxon>
        <taxon>Arthropoda</taxon>
        <taxon>Hexapoda</taxon>
        <taxon>Collembola</taxon>
        <taxon>Entomobryomorpha</taxon>
        <taxon>Isotomoidea</taxon>
        <taxon>Isotomidae</taxon>
        <taxon>Proisotominae</taxon>
        <taxon>Folsomia</taxon>
    </lineage>
</organism>